<feature type="domain" description="N-acetyltransferase" evidence="5">
    <location>
        <begin position="1098"/>
        <end position="1240"/>
    </location>
</feature>
<gene>
    <name evidence="6" type="ORF">MPDQ_006977</name>
</gene>
<dbReference type="PROSITE" id="PS51186">
    <property type="entry name" value="GNAT"/>
    <property type="match status" value="1"/>
</dbReference>
<keyword evidence="1" id="KW-0808">Transferase</keyword>
<dbReference type="InterPro" id="IPR051016">
    <property type="entry name" value="Diverse_Substrate_AcTransf"/>
</dbReference>
<dbReference type="GO" id="GO:0008080">
    <property type="term" value="F:N-acetyltransferase activity"/>
    <property type="evidence" value="ECO:0007669"/>
    <property type="project" value="UniProtKB-ARBA"/>
</dbReference>
<feature type="compositionally biased region" description="Basic and acidic residues" evidence="4">
    <location>
        <begin position="407"/>
        <end position="416"/>
    </location>
</feature>
<organism evidence="6 7">
    <name type="scientific">Monascus purpureus</name>
    <name type="common">Red mold</name>
    <name type="synonym">Monascus anka</name>
    <dbReference type="NCBI Taxonomy" id="5098"/>
    <lineage>
        <taxon>Eukaryota</taxon>
        <taxon>Fungi</taxon>
        <taxon>Dikarya</taxon>
        <taxon>Ascomycota</taxon>
        <taxon>Pezizomycotina</taxon>
        <taxon>Eurotiomycetes</taxon>
        <taxon>Eurotiomycetidae</taxon>
        <taxon>Eurotiales</taxon>
        <taxon>Aspergillaceae</taxon>
        <taxon>Monascus</taxon>
    </lineage>
</organism>
<protein>
    <recommendedName>
        <fullName evidence="5">N-acetyltransferase domain-containing protein</fullName>
    </recommendedName>
</protein>
<dbReference type="SUPFAM" id="SSF55729">
    <property type="entry name" value="Acyl-CoA N-acyltransferases (Nat)"/>
    <property type="match status" value="1"/>
</dbReference>
<dbReference type="Gene3D" id="1.20.5.340">
    <property type="match status" value="1"/>
</dbReference>
<evidence type="ECO:0000256" key="1">
    <source>
        <dbReference type="ARBA" id="ARBA00022679"/>
    </source>
</evidence>
<keyword evidence="7" id="KW-1185">Reference proteome</keyword>
<reference evidence="6 7" key="1">
    <citation type="submission" date="2019-06" db="EMBL/GenBank/DDBJ databases">
        <title>Wine fermentation using esterase from Monascus purpureus.</title>
        <authorList>
            <person name="Geng C."/>
            <person name="Zhang Y."/>
        </authorList>
    </citation>
    <scope>NUCLEOTIDE SEQUENCE [LARGE SCALE GENOMIC DNA]</scope>
    <source>
        <strain evidence="6">HQ1</strain>
    </source>
</reference>
<evidence type="ECO:0000256" key="2">
    <source>
        <dbReference type="ARBA" id="ARBA00023315"/>
    </source>
</evidence>
<feature type="compositionally biased region" description="Polar residues" evidence="4">
    <location>
        <begin position="262"/>
        <end position="271"/>
    </location>
</feature>
<dbReference type="InterPro" id="IPR016181">
    <property type="entry name" value="Acyl_CoA_acyltransferase"/>
</dbReference>
<feature type="compositionally biased region" description="Basic and acidic residues" evidence="4">
    <location>
        <begin position="433"/>
        <end position="442"/>
    </location>
</feature>
<comment type="caution">
    <text evidence="6">The sequence shown here is derived from an EMBL/GenBank/DDBJ whole genome shotgun (WGS) entry which is preliminary data.</text>
</comment>
<dbReference type="EMBL" id="VIFY01000068">
    <property type="protein sequence ID" value="TQB72179.1"/>
    <property type="molecule type" value="Genomic_DNA"/>
</dbReference>
<feature type="region of interest" description="Disordered" evidence="4">
    <location>
        <begin position="353"/>
        <end position="372"/>
    </location>
</feature>
<dbReference type="PANTHER" id="PTHR10545:SF29">
    <property type="entry name" value="GH14572P-RELATED"/>
    <property type="match status" value="1"/>
</dbReference>
<dbReference type="Proteomes" id="UP000319663">
    <property type="component" value="Unassembled WGS sequence"/>
</dbReference>
<feature type="compositionally biased region" description="Polar residues" evidence="4">
    <location>
        <begin position="417"/>
        <end position="432"/>
    </location>
</feature>
<evidence type="ECO:0000313" key="6">
    <source>
        <dbReference type="EMBL" id="TQB72179.1"/>
    </source>
</evidence>
<dbReference type="SUPFAM" id="SSF57997">
    <property type="entry name" value="Tropomyosin"/>
    <property type="match status" value="1"/>
</dbReference>
<evidence type="ECO:0000256" key="4">
    <source>
        <dbReference type="SAM" id="MobiDB-lite"/>
    </source>
</evidence>
<dbReference type="PANTHER" id="PTHR10545">
    <property type="entry name" value="DIAMINE N-ACETYLTRANSFERASE"/>
    <property type="match status" value="1"/>
</dbReference>
<feature type="region of interest" description="Disordered" evidence="4">
    <location>
        <begin position="16"/>
        <end position="123"/>
    </location>
</feature>
<dbReference type="Gene3D" id="1.10.287.1490">
    <property type="match status" value="1"/>
</dbReference>
<dbReference type="STRING" id="5098.A0A507QTB9"/>
<feature type="region of interest" description="Disordered" evidence="4">
    <location>
        <begin position="405"/>
        <end position="443"/>
    </location>
</feature>
<dbReference type="Gene3D" id="3.40.630.30">
    <property type="match status" value="1"/>
</dbReference>
<feature type="compositionally biased region" description="Basic and acidic residues" evidence="4">
    <location>
        <begin position="353"/>
        <end position="364"/>
    </location>
</feature>
<accession>A0A507QTB9</accession>
<evidence type="ECO:0000256" key="3">
    <source>
        <dbReference type="SAM" id="Coils"/>
    </source>
</evidence>
<evidence type="ECO:0000259" key="5">
    <source>
        <dbReference type="PROSITE" id="PS51186"/>
    </source>
</evidence>
<feature type="compositionally biased region" description="Basic and acidic residues" evidence="4">
    <location>
        <begin position="228"/>
        <end position="242"/>
    </location>
</feature>
<keyword evidence="2" id="KW-0012">Acyltransferase</keyword>
<feature type="region of interest" description="Disordered" evidence="4">
    <location>
        <begin position="219"/>
        <end position="300"/>
    </location>
</feature>
<dbReference type="FunFam" id="3.40.630.30:FF:000086">
    <property type="entry name" value="Acetyltransferase, GNAT family, putative"/>
    <property type="match status" value="1"/>
</dbReference>
<feature type="region of interest" description="Disordered" evidence="4">
    <location>
        <begin position="990"/>
        <end position="1027"/>
    </location>
</feature>
<feature type="coiled-coil region" evidence="3">
    <location>
        <begin position="587"/>
        <end position="778"/>
    </location>
</feature>
<proteinExistence type="predicted"/>
<dbReference type="CDD" id="cd04301">
    <property type="entry name" value="NAT_SF"/>
    <property type="match status" value="1"/>
</dbReference>
<feature type="region of interest" description="Disordered" evidence="4">
    <location>
        <begin position="499"/>
        <end position="584"/>
    </location>
</feature>
<feature type="compositionally biased region" description="Polar residues" evidence="4">
    <location>
        <begin position="508"/>
        <end position="519"/>
    </location>
</feature>
<dbReference type="Pfam" id="PF00583">
    <property type="entry name" value="Acetyltransf_1"/>
    <property type="match status" value="1"/>
</dbReference>
<feature type="compositionally biased region" description="Basic residues" evidence="4">
    <location>
        <begin position="548"/>
        <end position="560"/>
    </location>
</feature>
<dbReference type="InterPro" id="IPR000182">
    <property type="entry name" value="GNAT_dom"/>
</dbReference>
<dbReference type="SUPFAM" id="SSF90257">
    <property type="entry name" value="Myosin rod fragments"/>
    <property type="match status" value="1"/>
</dbReference>
<feature type="compositionally biased region" description="Acidic residues" evidence="4">
    <location>
        <begin position="58"/>
        <end position="70"/>
    </location>
</feature>
<feature type="compositionally biased region" description="Low complexity" evidence="4">
    <location>
        <begin position="26"/>
        <end position="35"/>
    </location>
</feature>
<evidence type="ECO:0000313" key="7">
    <source>
        <dbReference type="Proteomes" id="UP000319663"/>
    </source>
</evidence>
<keyword evidence="3" id="KW-0175">Coiled coil</keyword>
<dbReference type="AlphaFoldDB" id="A0A507QTB9"/>
<name>A0A507QTB9_MONPU</name>
<sequence length="1241" mass="138651">MFQRIREAIDSRIAEEQARQKAGQESLLRSNSARRPAARRRNTGTPSRGTDSKNPDPTEFEPEFAIGDDDTASRASTPRPEKAGSSEGTTEVTAGEGNAPAESTTKGSAAPDADAGKQAQSDLPMEVRVKLRKFDKLQSKYQELLNAYRTAHARVLSIEPFEAALRENTPLTSIGDPKALTEYLNQISLKGDMVVEELKRVTAERDEYKTKFEEAQEALKNTSDEAAGTEKKAKQESTDKDGNLTVDTATANDRSVDASVKSPASSLTSRTGGLVGLFSKQNAAKSPPPQDGSEEFFSFDNEVPRLDSELKERQEEVEALKSQIETLKSDLSVARESAEGMVKSLESATRELAEVRDAKDKQDAEIQSLKTSKQADIDELKAKLSAAEATVEKTTSEFEDLQAQLKQKSDELKELSQSEQTGQVSELSSQLEEATKEKEVSGKRLGVLQGLVDNLRTQLKETETTVANLKTELDQKAQDMDKLRNIVDFVDQGLEGNEKWQSAKEKVSSGQSADFSNVLKSLASPETETEPKTATAPESNNTLPSAGSKKRKNNKKKKGNKANVDAAAAQEDNELPKAGPAPVSADVDELVRKIESLTSQLTEKEEAINRLSSKLKGEEDLKEEIESLRDDLLHIGQDHVEAKDKIKELLAEKSALEGTISKLEKELVDMQTSKASEAAESEKAHSDLKAEFENLKTKAATLETDLSAAHQLAASRFKDFTNLKETLQKLQPELRNLRAESSELKSTKEALTNKTTELKTLEGKHENLRADLNKVKSSVSERDAEIKTLNQKIRQETDSRLKAEDSLAVAQSDLRYSEGKKQEALESREKITVELSKAQESLKASRTKLYDMEEQVTKLNKDIEGLREEIQLKTAQHASAQSLMNSMRDQTAEMAMQMKEARERCESLEEELADAHRLLSERTREGETMRRLLSDIEGRTDAKIRDFKERMEAAIEERDRAEDEASAQGRRRAREIEELKVKVREAERALRTAQEDKEELEHSQKEWKRRRDDLEAQSEKSTRELDDVRQAMAQLRDALDESEKQVRELQKEKAELRRSVEETSSRLEKLRKSNKALTDDIHVPLILQFIKELASYENALHEVEATNESLLATLSFPGSQPKRGSVYTALVTPPATAENPSPVPVGMALFFYNYSTWRSAPGIYLEDLYVQPHARGKGYGSRLLRYLAGKVLEIGGRRLEWSVLTWNEPSIKFYKQIGARAMDEWMKMMVEGDALSKLAQQ</sequence>